<accession>A0A5C6AED0</accession>
<dbReference type="PANTHER" id="PTHR35566">
    <property type="entry name" value="BLR3599 PROTEIN"/>
    <property type="match status" value="1"/>
</dbReference>
<comment type="caution">
    <text evidence="1">The sequence shown here is derived from an EMBL/GenBank/DDBJ whole genome shotgun (WGS) entry which is preliminary data.</text>
</comment>
<dbReference type="Proteomes" id="UP000317421">
    <property type="component" value="Unassembled WGS sequence"/>
</dbReference>
<dbReference type="RefSeq" id="WP_146444673.1">
    <property type="nucleotide sequence ID" value="NZ_SJPR01000002.1"/>
</dbReference>
<evidence type="ECO:0000313" key="1">
    <source>
        <dbReference type="EMBL" id="TWT97767.1"/>
    </source>
</evidence>
<dbReference type="EMBL" id="SJPR01000002">
    <property type="protein sequence ID" value="TWT97767.1"/>
    <property type="molecule type" value="Genomic_DNA"/>
</dbReference>
<proteinExistence type="predicted"/>
<dbReference type="InterPro" id="IPR010263">
    <property type="entry name" value="T6SS_TssK"/>
</dbReference>
<keyword evidence="2" id="KW-1185">Reference proteome</keyword>
<dbReference type="AlphaFoldDB" id="A0A5C6AED0"/>
<sequence>MSDLPIHWHEGMFLTPQHFQAADRWQDRARALGARWDHHYNWGVRSIEIDADALANHRLVIRSLEARLPDGSSLAFPEDGVLPVLDLREGLRRDATVRVELALPLENPVRPSVTDTPTDVAARHLVEIRESADHNTGNNPQSIQVLRPNARLLTSDQEAAGYQTLPLLQVRRSDSASGCPEIDAEYIPPLLACDAWAPLQVGVVLRLLERLEKKATVLANQAASRGLDFDSAGQGERLLLEQLRTLNEGIAVLSIDAAAQGVAPLVVYRELARITGRLSAFTREMKYRALPAYDHDDLAGCFLAARREIESLLSAVIEPSYQERPFVPEKSLLRVELDPSWIEAGQRLYVGVQTSLSEDETEHLLASGNHVKFGSALRAEDLFLLGETGLAPRKVIHPPRALPLRRGMAYYELATDSSPTEWREVERTLSLAARLGEHMLVDSLGDRNEVVVRYEGKTTTLRMSLFAVRQAASTADTPVTANALATV</sequence>
<reference evidence="1 2" key="1">
    <citation type="submission" date="2019-02" db="EMBL/GenBank/DDBJ databases">
        <title>Deep-cultivation of Planctomycetes and their phenomic and genomic characterization uncovers novel biology.</title>
        <authorList>
            <person name="Wiegand S."/>
            <person name="Jogler M."/>
            <person name="Boedeker C."/>
            <person name="Pinto D."/>
            <person name="Vollmers J."/>
            <person name="Rivas-Marin E."/>
            <person name="Kohn T."/>
            <person name="Peeters S.H."/>
            <person name="Heuer A."/>
            <person name="Rast P."/>
            <person name="Oberbeckmann S."/>
            <person name="Bunk B."/>
            <person name="Jeske O."/>
            <person name="Meyerdierks A."/>
            <person name="Storesund J.E."/>
            <person name="Kallscheuer N."/>
            <person name="Luecker S."/>
            <person name="Lage O.M."/>
            <person name="Pohl T."/>
            <person name="Merkel B.J."/>
            <person name="Hornburger P."/>
            <person name="Mueller R.-W."/>
            <person name="Bruemmer F."/>
            <person name="Labrenz M."/>
            <person name="Spormann A.M."/>
            <person name="Op Den Camp H."/>
            <person name="Overmann J."/>
            <person name="Amann R."/>
            <person name="Jetten M.S.M."/>
            <person name="Mascher T."/>
            <person name="Medema M.H."/>
            <person name="Devos D.P."/>
            <person name="Kaster A.-K."/>
            <person name="Ovreas L."/>
            <person name="Rohde M."/>
            <person name="Galperin M.Y."/>
            <person name="Jogler C."/>
        </authorList>
    </citation>
    <scope>NUCLEOTIDE SEQUENCE [LARGE SCALE GENOMIC DNA]</scope>
    <source>
        <strain evidence="1 2">Pla108</strain>
    </source>
</reference>
<evidence type="ECO:0008006" key="3">
    <source>
        <dbReference type="Google" id="ProtNLM"/>
    </source>
</evidence>
<dbReference type="Pfam" id="PF05936">
    <property type="entry name" value="T6SS_VasE"/>
    <property type="match status" value="1"/>
</dbReference>
<evidence type="ECO:0000313" key="2">
    <source>
        <dbReference type="Proteomes" id="UP000317421"/>
    </source>
</evidence>
<name>A0A5C6AED0_9BACT</name>
<gene>
    <name evidence="1" type="ORF">Pla108_19190</name>
</gene>
<dbReference type="OrthoDB" id="9775333at2"/>
<organism evidence="1 2">
    <name type="scientific">Botrimarina colliarenosi</name>
    <dbReference type="NCBI Taxonomy" id="2528001"/>
    <lineage>
        <taxon>Bacteria</taxon>
        <taxon>Pseudomonadati</taxon>
        <taxon>Planctomycetota</taxon>
        <taxon>Planctomycetia</taxon>
        <taxon>Pirellulales</taxon>
        <taxon>Lacipirellulaceae</taxon>
        <taxon>Botrimarina</taxon>
    </lineage>
</organism>
<dbReference type="PANTHER" id="PTHR35566:SF1">
    <property type="entry name" value="TYPE VI SECRETION SYSTEM BASEPLATE COMPONENT TSSK1"/>
    <property type="match status" value="1"/>
</dbReference>
<dbReference type="NCBIfam" id="TIGR03353">
    <property type="entry name" value="VI_chp_4"/>
    <property type="match status" value="1"/>
</dbReference>
<protein>
    <recommendedName>
        <fullName evidence="3">Type VI secretion protein</fullName>
    </recommendedName>
</protein>